<dbReference type="InterPro" id="IPR013425">
    <property type="entry name" value="Autotrns_rpt"/>
</dbReference>
<dbReference type="SUPFAM" id="SSF49899">
    <property type="entry name" value="Concanavalin A-like lectins/glucanases"/>
    <property type="match status" value="1"/>
</dbReference>
<dbReference type="InterPro" id="IPR014867">
    <property type="entry name" value="Spore_coat_CotH_CotH2/3/7"/>
</dbReference>
<dbReference type="InterPro" id="IPR036415">
    <property type="entry name" value="Lamin_tail_dom_sf"/>
</dbReference>
<dbReference type="SUPFAM" id="SSF74853">
    <property type="entry name" value="Lamin A/C globular tail domain"/>
    <property type="match status" value="1"/>
</dbReference>
<comment type="caution">
    <text evidence="5">The sequence shown here is derived from an EMBL/GenBank/DDBJ whole genome shotgun (WGS) entry which is preliminary data.</text>
</comment>
<sequence>MRHQTLALLAGLALAVNCHADVVVNEFQSSNGSTLLDEDGDPSDWVELYNRGASSVNLAGWGLSDHTDDPFKWVFPAVQIGAGQRLLVWCSGKDRTGAATLTASSPADIPGLVLWLKAEGQSYTDGQSVTTWTDLSGRSNNGTAPSSSNRPVFKTNRINGKPAFQFSRSSSQEFRLPTSGFKGLTNLHNYSLFAVSKWSGTGTPSGIFGAWNTNDATTDTSLEVGTLGNTSFRSGAMNQINAEAAAGDDEWVVLSATMAGTQNSPLARLYKNGQMIGSRAQSPGTVLLFSLTQMSVGSSRTGRNFNGDIAEFLLYDRPLNSTELAFLDVHLGTRYALPGATLPPGPKLHTNFSIDSDGESIVLTRPTGTTEDLVAPMVLPQDTSCGRSPESGNTWKWFATPTPNQPNAALSYGAPLVKPAFSAARGFKTTAFSLTITHPEPGVTLRYTLDGSEPSLTNGTTYTSPISINKTRVVRAAAFKSTALPSRAITTSSYFFLNDIVTQTARPSGYPANWGDFAQTSYSISPTIAAQSGYTATMKSALGGLPTLSLSLAPLDMFGEDGLYSNTLLHGFEKVVSAEWLTADNSFETQIDAGLRIHGGASRFEDKSPKQSFRLAFRGEYGEGRLRVPIFSDAGTPLADFDSLILRANFNNSWIHPASSERDRGLSFHDQFMRDTQLAMNGAASHGNLVHLYINGIYWGIYNPSERPDSKFSASYFGGDPEDYDAMNHDGVVDGDNVAWNTLRDLARAGVTTSAQYAAIKQYLDVDQYIDYMLLNFYGSNQDWPDNNWTATRLRSPGAGYRFFVWDAEKTLESATSNRTNPPNSDLTYENPGMLYTALRQNAEFRLRFADRAHRYLFNGGALTPTVIAARFTDAAAKAQPGIFAEQARWGAYRKEIYDLDGPSPIYSLNPQWLAERDRLLNTYFPVRTANLLTQLKNSSLYPAVVAPTFSQHGGQLTAGQTVSITAPAGTIYYTLDGSDPRVENTGAVSSTATAYTAALTITGQKTLKARALSSGVWSALDEALFSSLSAESIFKPSGDANWTTNTNWTPSGYPNASGKRAVINAPSGIDRDISLTAPVTVGSIRFNETNAYYRNRIQDELTGKTLTFNGSGQDAKIQIDGNGDGFVEFEVVAGSVLTNTLELQVNQLDGDHDYGALRLRERWSGPGGLRKTGLGIASLTGEEKNFTGELAIAEGVLQVSQPSTPTFVSSITVSPGGQLRLTSGSDTPGVPRTYGFAKPIKIAGTGRGIAIPDDTGQGKLGALRYDPGDGENHVVIPVAVELTAPSSIHVDGALNRLELTAPLTPTAHALTKSGGGTLHLKTANPSFTGPVTISNGTLELSGPLASPITLAATGTLTGYGTIGAISGTGTIALGSEILTAPTLSDTIITATLANPGSPVYTQPTAAGNGLLSISTISSPPDLCRIYLPNPGTTFRGLIFAPWDTDLTAAMHAATCEVYQPDGIGGWSLSNNAQVVTVPEIANFGNGPVYGHIVEVRLAAPPASFPAWQTVNFPIAADRTNPAIGGIDATPKKDAIPNLLRYALGIGLGESPSAKMPKLDRFSNRREFRFPFDPGRDDIACLVEVTADASDWAHASVIFDSRTDYPDALQNGWLTVTDPGIATRRFYRLRVITR</sequence>
<accession>A0ABU9AVN0</accession>
<feature type="domain" description="LTD" evidence="4">
    <location>
        <begin position="10"/>
        <end position="226"/>
    </location>
</feature>
<dbReference type="NCBIfam" id="TIGR02601">
    <property type="entry name" value="autotrns_rpt"/>
    <property type="match status" value="2"/>
</dbReference>
<dbReference type="Pfam" id="PF08757">
    <property type="entry name" value="CotH"/>
    <property type="match status" value="1"/>
</dbReference>
<dbReference type="Pfam" id="PF13287">
    <property type="entry name" value="Fn3_assoc"/>
    <property type="match status" value="1"/>
</dbReference>
<dbReference type="Gene3D" id="2.60.120.200">
    <property type="match status" value="1"/>
</dbReference>
<dbReference type="Pfam" id="PF00932">
    <property type="entry name" value="LTD"/>
    <property type="match status" value="1"/>
</dbReference>
<dbReference type="Pfam" id="PF13290">
    <property type="entry name" value="CHB_HEX_C_1"/>
    <property type="match status" value="1"/>
</dbReference>
<name>A0ABU9AVN0_9BACT</name>
<organism evidence="5 6">
    <name type="scientific">Luteolibacter soli</name>
    <dbReference type="NCBI Taxonomy" id="3135280"/>
    <lineage>
        <taxon>Bacteria</taxon>
        <taxon>Pseudomonadati</taxon>
        <taxon>Verrucomicrobiota</taxon>
        <taxon>Verrucomicrobiia</taxon>
        <taxon>Verrucomicrobiales</taxon>
        <taxon>Verrucomicrobiaceae</taxon>
        <taxon>Luteolibacter</taxon>
    </lineage>
</organism>
<evidence type="ECO:0000256" key="2">
    <source>
        <dbReference type="SAM" id="MobiDB-lite"/>
    </source>
</evidence>
<evidence type="ECO:0000313" key="5">
    <source>
        <dbReference type="EMBL" id="MEK7951440.1"/>
    </source>
</evidence>
<evidence type="ECO:0000256" key="3">
    <source>
        <dbReference type="SAM" id="SignalP"/>
    </source>
</evidence>
<dbReference type="InterPro" id="IPR013320">
    <property type="entry name" value="ConA-like_dom_sf"/>
</dbReference>
<gene>
    <name evidence="5" type="ORF">WKV53_13065</name>
</gene>
<dbReference type="Gene3D" id="2.60.40.1260">
    <property type="entry name" value="Lamin Tail domain"/>
    <property type="match status" value="1"/>
</dbReference>
<dbReference type="EMBL" id="JBBUKT010000004">
    <property type="protein sequence ID" value="MEK7951440.1"/>
    <property type="molecule type" value="Genomic_DNA"/>
</dbReference>
<dbReference type="InterPro" id="IPR059177">
    <property type="entry name" value="GH29D-like_dom"/>
</dbReference>
<dbReference type="InterPro" id="IPR026876">
    <property type="entry name" value="Fn3_assoc_repeat"/>
</dbReference>
<protein>
    <submittedName>
        <fullName evidence="5">Chitobiase/beta-hexosaminidase C-terminal domain-containing protein</fullName>
    </submittedName>
</protein>
<dbReference type="InterPro" id="IPR001322">
    <property type="entry name" value="Lamin_tail_dom"/>
</dbReference>
<feature type="compositionally biased region" description="Polar residues" evidence="2">
    <location>
        <begin position="134"/>
        <end position="150"/>
    </location>
</feature>
<feature type="chain" id="PRO_5045806127" evidence="3">
    <location>
        <begin position="21"/>
        <end position="1634"/>
    </location>
</feature>
<dbReference type="PROSITE" id="PS51841">
    <property type="entry name" value="LTD"/>
    <property type="match status" value="1"/>
</dbReference>
<evidence type="ECO:0000256" key="1">
    <source>
        <dbReference type="ARBA" id="ARBA00022729"/>
    </source>
</evidence>
<proteinExistence type="predicted"/>
<evidence type="ECO:0000313" key="6">
    <source>
        <dbReference type="Proteomes" id="UP001371305"/>
    </source>
</evidence>
<evidence type="ECO:0000259" key="4">
    <source>
        <dbReference type="PROSITE" id="PS51841"/>
    </source>
</evidence>
<feature type="signal peptide" evidence="3">
    <location>
        <begin position="1"/>
        <end position="20"/>
    </location>
</feature>
<dbReference type="Pfam" id="PF13385">
    <property type="entry name" value="Laminin_G_3"/>
    <property type="match status" value="1"/>
</dbReference>
<reference evidence="5 6" key="1">
    <citation type="submission" date="2024-04" db="EMBL/GenBank/DDBJ databases">
        <title>Luteolibacter sp. isolated from soil.</title>
        <authorList>
            <person name="An J."/>
        </authorList>
    </citation>
    <scope>NUCLEOTIDE SEQUENCE [LARGE SCALE GENOMIC DNA]</scope>
    <source>
        <strain evidence="5 6">Y139</strain>
    </source>
</reference>
<keyword evidence="1 3" id="KW-0732">Signal</keyword>
<feature type="region of interest" description="Disordered" evidence="2">
    <location>
        <begin position="134"/>
        <end position="154"/>
    </location>
</feature>
<dbReference type="Proteomes" id="UP001371305">
    <property type="component" value="Unassembled WGS sequence"/>
</dbReference>
<dbReference type="Pfam" id="PF12951">
    <property type="entry name" value="PATR"/>
    <property type="match status" value="2"/>
</dbReference>
<keyword evidence="6" id="KW-1185">Reference proteome</keyword>